<sequence>MSYISAHLGRLTTGHAYFYSYIIRPYVTCTFGNKFWKPCFIKMLFPWSCFKIFSVLNRIIVEEASKIFLV</sequence>
<reference evidence="1" key="1">
    <citation type="submission" date="2023-03" db="EMBL/GenBank/DDBJ databases">
        <authorList>
            <person name="Steffen K."/>
            <person name="Cardenas P."/>
        </authorList>
    </citation>
    <scope>NUCLEOTIDE SEQUENCE</scope>
</reference>
<evidence type="ECO:0000313" key="2">
    <source>
        <dbReference type="Proteomes" id="UP001174909"/>
    </source>
</evidence>
<evidence type="ECO:0000313" key="1">
    <source>
        <dbReference type="EMBL" id="CAI8048856.1"/>
    </source>
</evidence>
<dbReference type="AlphaFoldDB" id="A0AA35TJT8"/>
<comment type="caution">
    <text evidence="1">The sequence shown here is derived from an EMBL/GenBank/DDBJ whole genome shotgun (WGS) entry which is preliminary data.</text>
</comment>
<dbReference type="EMBL" id="CASHTH010003754">
    <property type="protein sequence ID" value="CAI8048856.1"/>
    <property type="molecule type" value="Genomic_DNA"/>
</dbReference>
<protein>
    <submittedName>
        <fullName evidence="1">Uncharacterized protein</fullName>
    </submittedName>
</protein>
<accession>A0AA35TJT8</accession>
<name>A0AA35TJT8_GEOBA</name>
<feature type="non-terminal residue" evidence="1">
    <location>
        <position position="70"/>
    </location>
</feature>
<gene>
    <name evidence="1" type="ORF">GBAR_LOCUS26927</name>
</gene>
<keyword evidence="2" id="KW-1185">Reference proteome</keyword>
<proteinExistence type="predicted"/>
<dbReference type="Proteomes" id="UP001174909">
    <property type="component" value="Unassembled WGS sequence"/>
</dbReference>
<organism evidence="1 2">
    <name type="scientific">Geodia barretti</name>
    <name type="common">Barrett's horny sponge</name>
    <dbReference type="NCBI Taxonomy" id="519541"/>
    <lineage>
        <taxon>Eukaryota</taxon>
        <taxon>Metazoa</taxon>
        <taxon>Porifera</taxon>
        <taxon>Demospongiae</taxon>
        <taxon>Heteroscleromorpha</taxon>
        <taxon>Tetractinellida</taxon>
        <taxon>Astrophorina</taxon>
        <taxon>Geodiidae</taxon>
        <taxon>Geodia</taxon>
    </lineage>
</organism>